<protein>
    <submittedName>
        <fullName evidence="17">TonB-dependent siderophore receptor</fullName>
    </submittedName>
</protein>
<dbReference type="Pfam" id="PF07660">
    <property type="entry name" value="STN"/>
    <property type="match status" value="1"/>
</dbReference>
<evidence type="ECO:0000256" key="14">
    <source>
        <dbReference type="PROSITE-ProRule" id="PRU01360"/>
    </source>
</evidence>
<dbReference type="InterPro" id="IPR039426">
    <property type="entry name" value="TonB-dep_rcpt-like"/>
</dbReference>
<dbReference type="InterPro" id="IPR011662">
    <property type="entry name" value="Secretin/TonB_short_N"/>
</dbReference>
<dbReference type="PANTHER" id="PTHR32552">
    <property type="entry name" value="FERRICHROME IRON RECEPTOR-RELATED"/>
    <property type="match status" value="1"/>
</dbReference>
<dbReference type="Pfam" id="PF07715">
    <property type="entry name" value="Plug"/>
    <property type="match status" value="1"/>
</dbReference>
<evidence type="ECO:0000256" key="1">
    <source>
        <dbReference type="ARBA" id="ARBA00004571"/>
    </source>
</evidence>
<dbReference type="PROSITE" id="PS52016">
    <property type="entry name" value="TONB_DEPENDENT_REC_3"/>
    <property type="match status" value="1"/>
</dbReference>
<dbReference type="GO" id="GO:0009279">
    <property type="term" value="C:cell outer membrane"/>
    <property type="evidence" value="ECO:0007669"/>
    <property type="project" value="UniProtKB-SubCell"/>
</dbReference>
<comment type="caution">
    <text evidence="17">The sequence shown here is derived from an EMBL/GenBank/DDBJ whole genome shotgun (WGS) entry which is preliminary data.</text>
</comment>
<evidence type="ECO:0000256" key="8">
    <source>
        <dbReference type="ARBA" id="ARBA00023004"/>
    </source>
</evidence>
<dbReference type="Proteomes" id="UP000233293">
    <property type="component" value="Unassembled WGS sequence"/>
</dbReference>
<comment type="similarity">
    <text evidence="2 14 15">Belongs to the TonB-dependent receptor family.</text>
</comment>
<reference evidence="18" key="1">
    <citation type="submission" date="2017-12" db="EMBL/GenBank/DDBJ databases">
        <title>Draft genome sequence of Telmatospirillum siberiense 26-4b1T, an acidotolerant peatland alphaproteobacterium potentially involved in sulfur cycling.</title>
        <authorList>
            <person name="Hausmann B."/>
            <person name="Pjevac P."/>
            <person name="Schreck K."/>
            <person name="Herbold C.W."/>
            <person name="Daims H."/>
            <person name="Wagner M."/>
            <person name="Pester M."/>
            <person name="Loy A."/>
        </authorList>
    </citation>
    <scope>NUCLEOTIDE SEQUENCE [LARGE SCALE GENOMIC DNA]</scope>
    <source>
        <strain evidence="18">26-4b1</strain>
    </source>
</reference>
<dbReference type="Gene3D" id="3.55.50.30">
    <property type="match status" value="1"/>
</dbReference>
<keyword evidence="5" id="KW-0410">Iron transport</keyword>
<dbReference type="GO" id="GO:0015891">
    <property type="term" value="P:siderophore transport"/>
    <property type="evidence" value="ECO:0007669"/>
    <property type="project" value="InterPro"/>
</dbReference>
<accession>A0A2N3PR28</accession>
<evidence type="ECO:0000256" key="3">
    <source>
        <dbReference type="ARBA" id="ARBA00022448"/>
    </source>
</evidence>
<dbReference type="GO" id="GO:0015344">
    <property type="term" value="F:siderophore uptake transmembrane transporter activity"/>
    <property type="evidence" value="ECO:0007669"/>
    <property type="project" value="TreeGrafter"/>
</dbReference>
<dbReference type="InterPro" id="IPR012910">
    <property type="entry name" value="Plug_dom"/>
</dbReference>
<evidence type="ECO:0000256" key="7">
    <source>
        <dbReference type="ARBA" id="ARBA00022729"/>
    </source>
</evidence>
<keyword evidence="7" id="KW-0732">Signal</keyword>
<sequence>MRSRLILNLLMDVECGMTKLSEHALRGVLAAALMGAPAMMVGSMPAPARAQAAAMLSFDIPAQPLIPALVAFSDRSGLQLFFDSALARDLKSPGASGTMTTETALRRLLSGTGMTYRFTNAGTVTLERVATDGAMTLDPVTVEGGTGTLAEESATGPVQGYVAKRGASATKTDTPLLETPQSVSVIGREQLDERNVATLNDALHYTAGVSTYYSNDTRNDAFNIRGFSSDFFYLDGTRLPAVPGRALDQWRIDPYQLERIEVLKGPASVAYGLGEPGGMVSMVSKMPTDYSRGQVDLLAGSYNHFGSGVDMSGPVDAEGRVLYRAIAMQSYSENQVDDVKGTRTLLAPSATFRLNDRTSVTMMASYLRDDTMDSNNFLPYYGSVKPTSQGQRISTSLSTSNPGYENYDKTQYSASYLLDHRFNDDWAYKQNFRYAHLDLDNQAMFGYALSGDQQSIRRAVMNLKSNFDVVDLDNQILGKVKTGPIDHSLLFGFNFTNQNFDDNEGFTYSGYTLNLYNPTTLNDPVAKPPFNDTQTRQTQQQYGFYVQDQMKYDRWILVLSGRRDQVSSVTRDLLSETKERQDDGAFSGRAAAMYLFDGGAAPYASYSSSFQPLTGTDAYHQAYDPLFSRQAEVGVKYQPDFANATFTTSLFDLRQNNTLTAASDPSLTGYVQAGQVRSRGVEFEATAQLTENIRILGAYTRQSVKTTKGSETDTAVGKVPTATPRQLASLWLDYTIKHGPFSGLGFGSGAQYVGATYANADNSLRVDPFAVVDAAGHYDIEHWRFVLSANNLSDEIYVARCGNVTRCQYGLRRNVMLTARYSW</sequence>
<keyword evidence="18" id="KW-1185">Reference proteome</keyword>
<keyword evidence="6 14" id="KW-0812">Transmembrane</keyword>
<dbReference type="InterPro" id="IPR000531">
    <property type="entry name" value="Beta-barrel_TonB"/>
</dbReference>
<comment type="subcellular location">
    <subcellularLocation>
        <location evidence="1 14">Cell outer membrane</location>
        <topology evidence="1 14">Multi-pass membrane protein</topology>
    </subcellularLocation>
</comment>
<keyword evidence="12 17" id="KW-0675">Receptor</keyword>
<evidence type="ECO:0000256" key="11">
    <source>
        <dbReference type="ARBA" id="ARBA00023136"/>
    </source>
</evidence>
<dbReference type="AlphaFoldDB" id="A0A2N3PR28"/>
<dbReference type="SMART" id="SM00965">
    <property type="entry name" value="STN"/>
    <property type="match status" value="1"/>
</dbReference>
<evidence type="ECO:0000256" key="6">
    <source>
        <dbReference type="ARBA" id="ARBA00022692"/>
    </source>
</evidence>
<organism evidence="17 18">
    <name type="scientific">Telmatospirillum siberiense</name>
    <dbReference type="NCBI Taxonomy" id="382514"/>
    <lineage>
        <taxon>Bacteria</taxon>
        <taxon>Pseudomonadati</taxon>
        <taxon>Pseudomonadota</taxon>
        <taxon>Alphaproteobacteria</taxon>
        <taxon>Rhodospirillales</taxon>
        <taxon>Rhodospirillaceae</taxon>
        <taxon>Telmatospirillum</taxon>
    </lineage>
</organism>
<evidence type="ECO:0000256" key="10">
    <source>
        <dbReference type="ARBA" id="ARBA00023077"/>
    </source>
</evidence>
<dbReference type="GO" id="GO:0038023">
    <property type="term" value="F:signaling receptor activity"/>
    <property type="evidence" value="ECO:0007669"/>
    <property type="project" value="InterPro"/>
</dbReference>
<keyword evidence="9" id="KW-0406">Ion transport</keyword>
<dbReference type="EMBL" id="PIUM01000026">
    <property type="protein sequence ID" value="PKU22851.1"/>
    <property type="molecule type" value="Genomic_DNA"/>
</dbReference>
<dbReference type="FunFam" id="2.170.130.10:FF:000001">
    <property type="entry name" value="Catecholate siderophore TonB-dependent receptor"/>
    <property type="match status" value="1"/>
</dbReference>
<evidence type="ECO:0000313" key="18">
    <source>
        <dbReference type="Proteomes" id="UP000233293"/>
    </source>
</evidence>
<keyword evidence="3 14" id="KW-0813">Transport</keyword>
<evidence type="ECO:0000256" key="5">
    <source>
        <dbReference type="ARBA" id="ARBA00022496"/>
    </source>
</evidence>
<dbReference type="Gene3D" id="2.40.170.20">
    <property type="entry name" value="TonB-dependent receptor, beta-barrel domain"/>
    <property type="match status" value="1"/>
</dbReference>
<proteinExistence type="inferred from homology"/>
<dbReference type="InterPro" id="IPR037066">
    <property type="entry name" value="Plug_dom_sf"/>
</dbReference>
<dbReference type="InterPro" id="IPR010105">
    <property type="entry name" value="TonB_sidphr_rcpt"/>
</dbReference>
<keyword evidence="10 15" id="KW-0798">TonB box</keyword>
<name>A0A2N3PR28_9PROT</name>
<evidence type="ECO:0000256" key="4">
    <source>
        <dbReference type="ARBA" id="ARBA00022452"/>
    </source>
</evidence>
<evidence type="ECO:0000256" key="13">
    <source>
        <dbReference type="ARBA" id="ARBA00023237"/>
    </source>
</evidence>
<evidence type="ECO:0000256" key="2">
    <source>
        <dbReference type="ARBA" id="ARBA00009810"/>
    </source>
</evidence>
<dbReference type="Gene3D" id="2.170.130.10">
    <property type="entry name" value="TonB-dependent receptor, plug domain"/>
    <property type="match status" value="1"/>
</dbReference>
<keyword evidence="8" id="KW-0408">Iron</keyword>
<gene>
    <name evidence="17" type="ORF">CWS72_19550</name>
</gene>
<evidence type="ECO:0000313" key="17">
    <source>
        <dbReference type="EMBL" id="PKU22851.1"/>
    </source>
</evidence>
<keyword evidence="13 14" id="KW-0998">Cell outer membrane</keyword>
<dbReference type="InterPro" id="IPR036942">
    <property type="entry name" value="Beta-barrel_TonB_sf"/>
</dbReference>
<keyword evidence="4 14" id="KW-1134">Transmembrane beta strand</keyword>
<evidence type="ECO:0000259" key="16">
    <source>
        <dbReference type="SMART" id="SM00965"/>
    </source>
</evidence>
<evidence type="ECO:0000256" key="15">
    <source>
        <dbReference type="RuleBase" id="RU003357"/>
    </source>
</evidence>
<evidence type="ECO:0000256" key="12">
    <source>
        <dbReference type="ARBA" id="ARBA00023170"/>
    </source>
</evidence>
<evidence type="ECO:0000256" key="9">
    <source>
        <dbReference type="ARBA" id="ARBA00023065"/>
    </source>
</evidence>
<dbReference type="CDD" id="cd01347">
    <property type="entry name" value="ligand_gated_channel"/>
    <property type="match status" value="1"/>
</dbReference>
<dbReference type="Pfam" id="PF00593">
    <property type="entry name" value="TonB_dep_Rec_b-barrel"/>
    <property type="match status" value="1"/>
</dbReference>
<dbReference type="PANTHER" id="PTHR32552:SF68">
    <property type="entry name" value="FERRICHROME OUTER MEMBRANE TRANSPORTER_PHAGE RECEPTOR"/>
    <property type="match status" value="1"/>
</dbReference>
<feature type="domain" description="Secretin/TonB short N-terminal" evidence="16">
    <location>
        <begin position="78"/>
        <end position="129"/>
    </location>
</feature>
<keyword evidence="11 14" id="KW-0472">Membrane</keyword>
<dbReference type="NCBIfam" id="TIGR01783">
    <property type="entry name" value="TonB-siderophor"/>
    <property type="match status" value="1"/>
</dbReference>
<dbReference type="SUPFAM" id="SSF56935">
    <property type="entry name" value="Porins"/>
    <property type="match status" value="1"/>
</dbReference>